<organism evidence="1">
    <name type="scientific">Aplanochytrium stocchinoi</name>
    <dbReference type="NCBI Taxonomy" id="215587"/>
    <lineage>
        <taxon>Eukaryota</taxon>
        <taxon>Sar</taxon>
        <taxon>Stramenopiles</taxon>
        <taxon>Bigyra</taxon>
        <taxon>Labyrinthulomycetes</taxon>
        <taxon>Thraustochytrida</taxon>
        <taxon>Thraustochytriidae</taxon>
        <taxon>Aplanochytrium</taxon>
    </lineage>
</organism>
<sequence length="132" mass="14949">MAEESLNDYGIVKMQSIWRAYAVRKRIVVSVREVFNSLVQDVEGIDQTRQGPNPVTWEKTKELCPPSFFVVKATNIENTDIANTMCSGNNNNEADQMKVEVIKSKLAQIKEKKLTIQSQLKLIEESMTSLAQ</sequence>
<dbReference type="PROSITE" id="PS50096">
    <property type="entry name" value="IQ"/>
    <property type="match status" value="1"/>
</dbReference>
<proteinExistence type="predicted"/>
<name>A0A7S3PSU1_9STRA</name>
<protein>
    <submittedName>
        <fullName evidence="1">Uncharacterized protein</fullName>
    </submittedName>
</protein>
<accession>A0A7S3PSU1</accession>
<dbReference type="EMBL" id="HBIN01026803">
    <property type="protein sequence ID" value="CAE0449020.1"/>
    <property type="molecule type" value="Transcribed_RNA"/>
</dbReference>
<dbReference type="AlphaFoldDB" id="A0A7S3PSU1"/>
<reference evidence="1" key="1">
    <citation type="submission" date="2021-01" db="EMBL/GenBank/DDBJ databases">
        <authorList>
            <person name="Corre E."/>
            <person name="Pelletier E."/>
            <person name="Niang G."/>
            <person name="Scheremetjew M."/>
            <person name="Finn R."/>
            <person name="Kale V."/>
            <person name="Holt S."/>
            <person name="Cochrane G."/>
            <person name="Meng A."/>
            <person name="Brown T."/>
            <person name="Cohen L."/>
        </authorList>
    </citation>
    <scope>NUCLEOTIDE SEQUENCE</scope>
    <source>
        <strain evidence="1">GSBS06</strain>
    </source>
</reference>
<gene>
    <name evidence="1" type="ORF">ASTO00021_LOCUS18989</name>
</gene>
<evidence type="ECO:0000313" key="1">
    <source>
        <dbReference type="EMBL" id="CAE0449020.1"/>
    </source>
</evidence>